<keyword evidence="1" id="KW-0472">Membrane</keyword>
<dbReference type="Proteomes" id="UP000662873">
    <property type="component" value="Chromosome"/>
</dbReference>
<dbReference type="KEGG" id="npy:NPRO_11470"/>
<name>A0A809RUS3_9BACT</name>
<gene>
    <name evidence="2" type="ORF">NPRO_11470</name>
</gene>
<reference evidence="2" key="1">
    <citation type="journal article" name="DNA Res.">
        <title>The physiological potential of anammox bacteria as revealed by their core genome structure.</title>
        <authorList>
            <person name="Okubo T."/>
            <person name="Toyoda A."/>
            <person name="Fukuhara K."/>
            <person name="Uchiyama I."/>
            <person name="Harigaya Y."/>
            <person name="Kuroiwa M."/>
            <person name="Suzuki T."/>
            <person name="Murakami Y."/>
            <person name="Suwa Y."/>
            <person name="Takami H."/>
        </authorList>
    </citation>
    <scope>NUCLEOTIDE SEQUENCE</scope>
    <source>
        <strain evidence="2">317325-2</strain>
    </source>
</reference>
<organism evidence="2 3">
    <name type="scientific">Candidatus Nitrosymbiomonas proteolyticus</name>
    <dbReference type="NCBI Taxonomy" id="2608984"/>
    <lineage>
        <taxon>Bacteria</taxon>
        <taxon>Bacillati</taxon>
        <taxon>Armatimonadota</taxon>
        <taxon>Armatimonadota incertae sedis</taxon>
        <taxon>Candidatus Nitrosymbiomonas</taxon>
    </lineage>
</organism>
<proteinExistence type="predicted"/>
<evidence type="ECO:0000313" key="2">
    <source>
        <dbReference type="EMBL" id="BBO23552.1"/>
    </source>
</evidence>
<feature type="transmembrane region" description="Helical" evidence="1">
    <location>
        <begin position="40"/>
        <end position="59"/>
    </location>
</feature>
<feature type="transmembrane region" description="Helical" evidence="1">
    <location>
        <begin position="12"/>
        <end position="34"/>
    </location>
</feature>
<evidence type="ECO:0000313" key="3">
    <source>
        <dbReference type="Proteomes" id="UP000662873"/>
    </source>
</evidence>
<evidence type="ECO:0000256" key="1">
    <source>
        <dbReference type="SAM" id="Phobius"/>
    </source>
</evidence>
<accession>A0A809RUS3</accession>
<keyword evidence="1" id="KW-1133">Transmembrane helix</keyword>
<protein>
    <submittedName>
        <fullName evidence="2">Uncharacterized protein</fullName>
    </submittedName>
</protein>
<keyword evidence="1" id="KW-0812">Transmembrane</keyword>
<sequence>MSESTHARKRRSPAGAGISLFTSIGVSVAVQISWSINQSIGWAIWHGFLNWICVIYRWIVGVS</sequence>
<dbReference type="AlphaFoldDB" id="A0A809RUS3"/>
<dbReference type="EMBL" id="AP021858">
    <property type="protein sequence ID" value="BBO23552.1"/>
    <property type="molecule type" value="Genomic_DNA"/>
</dbReference>